<evidence type="ECO:0000313" key="4">
    <source>
        <dbReference type="EMBL" id="CAA9383385.1"/>
    </source>
</evidence>
<dbReference type="GO" id="GO:0016787">
    <property type="term" value="F:hydrolase activity"/>
    <property type="evidence" value="ECO:0007669"/>
    <property type="project" value="UniProtKB-KW"/>
</dbReference>
<evidence type="ECO:0000256" key="1">
    <source>
        <dbReference type="ARBA" id="ARBA00022801"/>
    </source>
</evidence>
<dbReference type="AlphaFoldDB" id="A0A6J4NBA0"/>
<sequence length="293" mass="31595">MRHLILPVFVAVAAATGVTPAARAQAVTRDVPYAGVADDPRRTLDVYAPAGAKNLPVVFWIHGGGWEAGDKSDVKRKPQWFMDQGFVFVSVNYRLLPAVDMGTLTRDVAKAFRWVHDHAAAHGGDPARVLVGGHSAGAQLAALLCTDDKYLKAEGVPFDVLKGCIPVDGDTYDIPAMIELAETRWRLHGTPPHKYGHRLKFGNDPALHRDFSPVTHVAKGKGIPPFLILHVADHPDVSAQAFRLAAVLKEAGVPAQAFAAQDTTHAKLNDHLGQPDDPATKAVEKFVAETVKK</sequence>
<reference evidence="4" key="1">
    <citation type="submission" date="2020-02" db="EMBL/GenBank/DDBJ databases">
        <authorList>
            <person name="Meier V. D."/>
        </authorList>
    </citation>
    <scope>NUCLEOTIDE SEQUENCE</scope>
    <source>
        <strain evidence="4">AVDCRST_MAG64</strain>
    </source>
</reference>
<gene>
    <name evidence="4" type="ORF">AVDCRST_MAG64-794</name>
</gene>
<evidence type="ECO:0000256" key="2">
    <source>
        <dbReference type="SAM" id="SignalP"/>
    </source>
</evidence>
<dbReference type="InterPro" id="IPR049492">
    <property type="entry name" value="BD-FAE-like_dom"/>
</dbReference>
<name>A0A6J4NBA0_9BACT</name>
<protein>
    <recommendedName>
        <fullName evidence="3">BD-FAE-like domain-containing protein</fullName>
    </recommendedName>
</protein>
<organism evidence="4">
    <name type="scientific">uncultured Phycisphaerae bacterium</name>
    <dbReference type="NCBI Taxonomy" id="904963"/>
    <lineage>
        <taxon>Bacteria</taxon>
        <taxon>Pseudomonadati</taxon>
        <taxon>Planctomycetota</taxon>
        <taxon>Phycisphaerae</taxon>
        <taxon>environmental samples</taxon>
    </lineage>
</organism>
<dbReference type="SUPFAM" id="SSF53474">
    <property type="entry name" value="alpha/beta-Hydrolases"/>
    <property type="match status" value="1"/>
</dbReference>
<dbReference type="EMBL" id="CADCUQ010000194">
    <property type="protein sequence ID" value="CAA9383385.1"/>
    <property type="molecule type" value="Genomic_DNA"/>
</dbReference>
<feature type="chain" id="PRO_5026919603" description="BD-FAE-like domain-containing protein" evidence="2">
    <location>
        <begin position="25"/>
        <end position="293"/>
    </location>
</feature>
<dbReference type="Pfam" id="PF20434">
    <property type="entry name" value="BD-FAE"/>
    <property type="match status" value="1"/>
</dbReference>
<accession>A0A6J4NBA0</accession>
<dbReference type="InterPro" id="IPR029058">
    <property type="entry name" value="AB_hydrolase_fold"/>
</dbReference>
<dbReference type="PANTHER" id="PTHR48081">
    <property type="entry name" value="AB HYDROLASE SUPERFAMILY PROTEIN C4A8.06C"/>
    <property type="match status" value="1"/>
</dbReference>
<keyword evidence="2" id="KW-0732">Signal</keyword>
<keyword evidence="1" id="KW-0378">Hydrolase</keyword>
<evidence type="ECO:0000259" key="3">
    <source>
        <dbReference type="Pfam" id="PF20434"/>
    </source>
</evidence>
<feature type="domain" description="BD-FAE-like" evidence="3">
    <location>
        <begin position="44"/>
        <end position="239"/>
    </location>
</feature>
<feature type="signal peptide" evidence="2">
    <location>
        <begin position="1"/>
        <end position="24"/>
    </location>
</feature>
<proteinExistence type="predicted"/>
<dbReference type="Gene3D" id="3.40.50.1820">
    <property type="entry name" value="alpha/beta hydrolase"/>
    <property type="match status" value="1"/>
</dbReference>
<dbReference type="PANTHER" id="PTHR48081:SF33">
    <property type="entry name" value="KYNURENINE FORMAMIDASE"/>
    <property type="match status" value="1"/>
</dbReference>
<dbReference type="InterPro" id="IPR050300">
    <property type="entry name" value="GDXG_lipolytic_enzyme"/>
</dbReference>